<protein>
    <submittedName>
        <fullName evidence="1">Uncharacterized protein</fullName>
    </submittedName>
</protein>
<proteinExistence type="predicted"/>
<dbReference type="AlphaFoldDB" id="A0AAI9S5B7"/>
<sequence>MDKLVIAFCAFLAVACNKELDLAAKYDNTQSSVVPDESENYNPEIAGEWDQFTLSEKSVVSQEGIDMKGYWPDGKISVLQMSEGRYVCFWGEKYSYRTMADTPYPEKHISMVQVANRVFGQGINDVEGFSDGGGWLTGVYPLKDGRMAGFFHAESHWRGNSGGHAYKSIGVAYSSDGGVTWTKGDKILNVDYLKPQSPQWSGLGDGCVVFNSARNQFICYYSANDGSDYKICMAVSDDPAGASGTWKKWDGVGFTGTGYDSATDMGGKDVSIVGLRSVAGANPSVMWNKYLQKWIMVYASWSKILVMSFSEDGITWSNPIEIIGKNFSEAAGYPNLISSSGDAEGAKIVHLYYASNQRSNGTRDLAHRVITYK</sequence>
<dbReference type="InterPro" id="IPR023296">
    <property type="entry name" value="Glyco_hydro_beta-prop_sf"/>
</dbReference>
<dbReference type="RefSeq" id="WP_141408741.1">
    <property type="nucleotide sequence ID" value="NZ_CP041230.1"/>
</dbReference>
<organism evidence="1 2">
    <name type="scientific">Bacteroides xylanisolvens</name>
    <dbReference type="NCBI Taxonomy" id="371601"/>
    <lineage>
        <taxon>Bacteria</taxon>
        <taxon>Pseudomonadati</taxon>
        <taxon>Bacteroidota</taxon>
        <taxon>Bacteroidia</taxon>
        <taxon>Bacteroidales</taxon>
        <taxon>Bacteroidaceae</taxon>
        <taxon>Bacteroides</taxon>
    </lineage>
</organism>
<gene>
    <name evidence="1" type="ORF">F6S82_03050</name>
</gene>
<reference evidence="2" key="1">
    <citation type="journal article" date="2018" name="J. Anim. Genet.">
        <title>Acquired interbacterial defense systems protect against interspecies antagonism in the human gut microbiome.</title>
        <authorList>
            <person name="Ross B.D."/>
            <person name="Verster A.J."/>
            <person name="Radey M.C."/>
            <person name="Schmidtke D.T."/>
            <person name="Pope C.E."/>
            <person name="Hoffman L.R."/>
            <person name="Hajjar A."/>
            <person name="Peterson S.B."/>
            <person name="Borenstein E."/>
            <person name="Mougous J."/>
        </authorList>
    </citation>
    <scope>NUCLEOTIDE SEQUENCE [LARGE SCALE GENOMIC DNA]</scope>
    <source>
        <strain evidence="2">H204</strain>
    </source>
</reference>
<dbReference type="Gene3D" id="2.115.10.20">
    <property type="entry name" value="Glycosyl hydrolase domain, family 43"/>
    <property type="match status" value="1"/>
</dbReference>
<accession>A0AAI9S5B7</accession>
<dbReference type="SUPFAM" id="SSF75005">
    <property type="entry name" value="Arabinanase/levansucrase/invertase"/>
    <property type="match status" value="1"/>
</dbReference>
<dbReference type="PROSITE" id="PS51257">
    <property type="entry name" value="PROKAR_LIPOPROTEIN"/>
    <property type="match status" value="1"/>
</dbReference>
<name>A0AAI9S5B7_9BACE</name>
<dbReference type="Proteomes" id="UP000327007">
    <property type="component" value="Unassembled WGS sequence"/>
</dbReference>
<evidence type="ECO:0000313" key="1">
    <source>
        <dbReference type="EMBL" id="KAA9049467.1"/>
    </source>
</evidence>
<dbReference type="EMBL" id="VYQC01000002">
    <property type="protein sequence ID" value="KAA9049467.1"/>
    <property type="molecule type" value="Genomic_DNA"/>
</dbReference>
<comment type="caution">
    <text evidence="1">The sequence shown here is derived from an EMBL/GenBank/DDBJ whole genome shotgun (WGS) entry which is preliminary data.</text>
</comment>
<evidence type="ECO:0000313" key="2">
    <source>
        <dbReference type="Proteomes" id="UP000327007"/>
    </source>
</evidence>